<dbReference type="RefSeq" id="WP_282839999.1">
    <property type="nucleotide sequence ID" value="NZ_JASCXW010000034.1"/>
</dbReference>
<dbReference type="Pfam" id="PF06691">
    <property type="entry name" value="DUF1189"/>
    <property type="match status" value="1"/>
</dbReference>
<proteinExistence type="predicted"/>
<evidence type="ECO:0000313" key="2">
    <source>
        <dbReference type="EMBL" id="MDI6453565.1"/>
    </source>
</evidence>
<dbReference type="InterPro" id="IPR009574">
    <property type="entry name" value="DUF1189"/>
</dbReference>
<feature type="transmembrane region" description="Helical" evidence="1">
    <location>
        <begin position="170"/>
        <end position="195"/>
    </location>
</feature>
<dbReference type="AlphaFoldDB" id="A0AAW6U9J6"/>
<keyword evidence="1" id="KW-0472">Membrane</keyword>
<evidence type="ECO:0000256" key="1">
    <source>
        <dbReference type="SAM" id="Phobius"/>
    </source>
</evidence>
<feature type="transmembrane region" description="Helical" evidence="1">
    <location>
        <begin position="26"/>
        <end position="47"/>
    </location>
</feature>
<comment type="caution">
    <text evidence="2">The sequence shown here is derived from an EMBL/GenBank/DDBJ whole genome shotgun (WGS) entry which is preliminary data.</text>
</comment>
<protein>
    <submittedName>
        <fullName evidence="2">DUF1189 family protein</fullName>
    </submittedName>
</protein>
<dbReference type="Proteomes" id="UP001431532">
    <property type="component" value="Unassembled WGS sequence"/>
</dbReference>
<keyword evidence="1" id="KW-0812">Transmembrane</keyword>
<reference evidence="2" key="1">
    <citation type="submission" date="2023-05" db="EMBL/GenBank/DDBJ databases">
        <title>Mariniplasma microaerophilum sp. nov., a novel anaerobic mollicute isolated from terrestrial mud volcano, Taman Peninsula, Russia.</title>
        <authorList>
            <person name="Khomyakova M.A."/>
            <person name="Merkel A.Y."/>
            <person name="Slobodkin A.I."/>
        </authorList>
    </citation>
    <scope>NUCLEOTIDE SEQUENCE</scope>
    <source>
        <strain evidence="2">M4Ah</strain>
    </source>
</reference>
<accession>A0AAW6U9J6</accession>
<evidence type="ECO:0000313" key="3">
    <source>
        <dbReference type="Proteomes" id="UP001431532"/>
    </source>
</evidence>
<name>A0AAW6U9J6_9MOLU</name>
<organism evidence="2 3">
    <name type="scientific">Peloplasma aerotolerans</name>
    <dbReference type="NCBI Taxonomy" id="3044389"/>
    <lineage>
        <taxon>Bacteria</taxon>
        <taxon>Bacillati</taxon>
        <taxon>Mycoplasmatota</taxon>
        <taxon>Mollicutes</taxon>
        <taxon>Acholeplasmatales</taxon>
        <taxon>Acholeplasmataceae</taxon>
        <taxon>Peloplasma</taxon>
    </lineage>
</organism>
<sequence>MFKRLATSLSRPPQAVFFMKDTWGKVILYLFFVPLFLVLPVILYASIDSSMKLSRYELMVKALEENFIVDDTVIVDGVLSYVEPVSARFDYFSLYIGTQSHERATINFIFEEQHLVMYMSNVEFNRMTYQQIQLENHDFSDDSPINIRNLAASIRLFYEHQPEILYTDILLTYLFGLFDYLFYALLMGFMMLLFIPRIQLPFKFRFKLSVYLTTIWIFFQLITALFGIQEINSLGIIVLYIYHIWAYRSMKVISKGVNL</sequence>
<feature type="transmembrane region" description="Helical" evidence="1">
    <location>
        <begin position="215"/>
        <end position="242"/>
    </location>
</feature>
<dbReference type="EMBL" id="JASCXW010000034">
    <property type="protein sequence ID" value="MDI6453565.1"/>
    <property type="molecule type" value="Genomic_DNA"/>
</dbReference>
<keyword evidence="3" id="KW-1185">Reference proteome</keyword>
<keyword evidence="1" id="KW-1133">Transmembrane helix</keyword>
<gene>
    <name evidence="2" type="ORF">QJ521_08295</name>
</gene>